<dbReference type="RefSeq" id="WP_041990949.1">
    <property type="nucleotide sequence ID" value="NZ_CDOD01000009.1"/>
</dbReference>
<accession>A0A0B7H1P6</accession>
<comment type="similarity">
    <text evidence="2">Belongs to the ribonucleoside diphosphate reductase small chain family.</text>
</comment>
<dbReference type="STRING" id="28189.CCYN74_350009"/>
<dbReference type="EMBL" id="CDOD01000009">
    <property type="protein sequence ID" value="CEN33501.1"/>
    <property type="molecule type" value="Genomic_DNA"/>
</dbReference>
<keyword evidence="4" id="KW-1133">Transmembrane helix</keyword>
<protein>
    <recommendedName>
        <fullName evidence="3">ribonucleoside-diphosphate reductase</fullName>
        <ecNumber evidence="3">1.17.4.1</ecNumber>
    </recommendedName>
</protein>
<reference evidence="6" key="1">
    <citation type="submission" date="2015-01" db="EMBL/GenBank/DDBJ databases">
        <authorList>
            <person name="MANFREDI Pablo"/>
        </authorList>
    </citation>
    <scope>NUCLEOTIDE SEQUENCE [LARGE SCALE GENOMIC DNA]</scope>
    <source>
        <strain evidence="6">Ccyn2B</strain>
    </source>
</reference>
<dbReference type="eggNOG" id="COG0208">
    <property type="taxonomic scope" value="Bacteria"/>
</dbReference>
<dbReference type="UniPathway" id="UPA00326"/>
<dbReference type="InterPro" id="IPR009078">
    <property type="entry name" value="Ferritin-like_SF"/>
</dbReference>
<dbReference type="InterPro" id="IPR012348">
    <property type="entry name" value="RNR-like"/>
</dbReference>
<evidence type="ECO:0000313" key="6">
    <source>
        <dbReference type="Proteomes" id="UP000038055"/>
    </source>
</evidence>
<dbReference type="AlphaFoldDB" id="A0A0B7H1P6"/>
<keyword evidence="6" id="KW-1185">Reference proteome</keyword>
<keyword evidence="4" id="KW-0812">Transmembrane</keyword>
<dbReference type="EC" id="1.17.4.1" evidence="3"/>
<dbReference type="Pfam" id="PF00268">
    <property type="entry name" value="Ribonuc_red_sm"/>
    <property type="match status" value="1"/>
</dbReference>
<evidence type="ECO:0000256" key="2">
    <source>
        <dbReference type="ARBA" id="ARBA00009303"/>
    </source>
</evidence>
<dbReference type="GO" id="GO:0004748">
    <property type="term" value="F:ribonucleoside-diphosphate reductase activity, thioredoxin disulfide as acceptor"/>
    <property type="evidence" value="ECO:0007669"/>
    <property type="project" value="UniProtKB-EC"/>
</dbReference>
<dbReference type="CDD" id="cd01049">
    <property type="entry name" value="RNRR2"/>
    <property type="match status" value="1"/>
</dbReference>
<proteinExistence type="inferred from homology"/>
<sequence>MGIFEKRESYKPFEYPEVMDFVDAMHRSFWVHSEVEFTADIQDFKSNLSVIEKEAVKRALLGIAQVEVSVKTFWGDLYDLFPKPEFNGLGATFAECEFRHSEAYSRLLEVLGYNNEFENLLEVPIFKERNNVLKEYLAKNKENAMERILFFTLIIENASLFSQFATILSFTRFKGYMKNVANIIAWTSVDEQLHANAGIYILRKIFEENPEMKERAKEEATDFIRNYIALEDKMLDWIFEEGEIEFFTKEDLANYMRYRLDDSLTQLGLGKPFGITNEQAKPMLWFEEEVFSNELDDFFAKRPTAYTKHDKSISEHDLF</sequence>
<name>A0A0B7H1P6_9FLAO</name>
<organism evidence="5 6">
    <name type="scientific">Capnocytophaga cynodegmi</name>
    <dbReference type="NCBI Taxonomy" id="28189"/>
    <lineage>
        <taxon>Bacteria</taxon>
        <taxon>Pseudomonadati</taxon>
        <taxon>Bacteroidota</taxon>
        <taxon>Flavobacteriia</taxon>
        <taxon>Flavobacteriales</taxon>
        <taxon>Flavobacteriaceae</taxon>
        <taxon>Capnocytophaga</taxon>
    </lineage>
</organism>
<evidence type="ECO:0000256" key="1">
    <source>
        <dbReference type="ARBA" id="ARBA00001962"/>
    </source>
</evidence>
<dbReference type="InterPro" id="IPR000358">
    <property type="entry name" value="RNR_small_fam"/>
</dbReference>
<dbReference type="Gene3D" id="1.10.620.20">
    <property type="entry name" value="Ribonucleotide Reductase, subunit A"/>
    <property type="match status" value="1"/>
</dbReference>
<comment type="cofactor">
    <cofactor evidence="1">
        <name>Fe cation</name>
        <dbReference type="ChEBI" id="CHEBI:24875"/>
    </cofactor>
</comment>
<dbReference type="PANTHER" id="PTHR23409">
    <property type="entry name" value="RIBONUCLEOSIDE-DIPHOSPHATE REDUCTASE SMALL CHAIN"/>
    <property type="match status" value="1"/>
</dbReference>
<evidence type="ECO:0000256" key="4">
    <source>
        <dbReference type="SAM" id="Phobius"/>
    </source>
</evidence>
<dbReference type="InterPro" id="IPR033909">
    <property type="entry name" value="RNR_small"/>
</dbReference>
<dbReference type="SUPFAM" id="SSF47240">
    <property type="entry name" value="Ferritin-like"/>
    <property type="match status" value="1"/>
</dbReference>
<dbReference type="Proteomes" id="UP000038055">
    <property type="component" value="Unassembled WGS sequence"/>
</dbReference>
<evidence type="ECO:0000313" key="5">
    <source>
        <dbReference type="EMBL" id="CEN33501.1"/>
    </source>
</evidence>
<dbReference type="PANTHER" id="PTHR23409:SF18">
    <property type="entry name" value="RIBONUCLEOSIDE-DIPHOSPHATE REDUCTASE SUBUNIT M2"/>
    <property type="match status" value="1"/>
</dbReference>
<feature type="transmembrane region" description="Helical" evidence="4">
    <location>
        <begin position="148"/>
        <end position="170"/>
    </location>
</feature>
<keyword evidence="4" id="KW-0472">Membrane</keyword>
<gene>
    <name evidence="5" type="ORF">CCYN2B_170026</name>
</gene>
<evidence type="ECO:0000256" key="3">
    <source>
        <dbReference type="ARBA" id="ARBA00012274"/>
    </source>
</evidence>
<dbReference type="GO" id="GO:0009263">
    <property type="term" value="P:deoxyribonucleotide biosynthetic process"/>
    <property type="evidence" value="ECO:0007669"/>
    <property type="project" value="InterPro"/>
</dbReference>